<comment type="similarity">
    <text evidence="1">Belongs to the initiator RepB protein family.</text>
</comment>
<organism evidence="3 4">
    <name type="scientific">Spirosoma liriopis</name>
    <dbReference type="NCBI Taxonomy" id="2937440"/>
    <lineage>
        <taxon>Bacteria</taxon>
        <taxon>Pseudomonadati</taxon>
        <taxon>Bacteroidota</taxon>
        <taxon>Cytophagia</taxon>
        <taxon>Cytophagales</taxon>
        <taxon>Cytophagaceae</taxon>
        <taxon>Spirosoma</taxon>
    </lineage>
</organism>
<dbReference type="Gene3D" id="1.10.10.10">
    <property type="entry name" value="Winged helix-like DNA-binding domain superfamily/Winged helix DNA-binding domain"/>
    <property type="match status" value="2"/>
</dbReference>
<dbReference type="InterPro" id="IPR036390">
    <property type="entry name" value="WH_DNA-bd_sf"/>
</dbReference>
<feature type="domain" description="Initiator Rep protein WH1" evidence="2">
    <location>
        <begin position="38"/>
        <end position="184"/>
    </location>
</feature>
<sequence length="421" mass="48451">MAKSTKASGSQTELFSNDSDFLEADRRATSRQLRQDSIVAQHNDLIRARYEMSLLESRLFICLLGRIDRKDKDFLLCRIPVSELYPDEKVGGKAYAQVREAVIRLASRVIHVESIDENGRREIVSNPLMATCRYKEGSGYLIAQFNNFVKPYLLELQGNFTVAEIQTLLGFRSFYSYRLYWLLKSAAFHHETIKLELSSLKKTLNLEQRYQNFADFKRFVLDIAKHELSITDMAFDYKQLKDGRAVTALSFHLLRPAVVTQDDIKLPEGTQQTLTEIGLSLKSLSDIKLRFQQGGLPEDYLRFVIHYYQEAKKKGRLKSLAGAIYKALMTDQLRQEFQLWQANQPTYHAPKATHKTAKVEMIPLDVLREQFESLSTKGLAEYDTFEAYLDWMLSQAMYDMDVIDGKEVLVYTEPATDAPKA</sequence>
<keyword evidence="4" id="KW-1185">Reference proteome</keyword>
<accession>A0ABT0HR90</accession>
<dbReference type="EMBL" id="JALPRF010000004">
    <property type="protein sequence ID" value="MCK8494691.1"/>
    <property type="molecule type" value="Genomic_DNA"/>
</dbReference>
<evidence type="ECO:0000256" key="1">
    <source>
        <dbReference type="ARBA" id="ARBA00038283"/>
    </source>
</evidence>
<reference evidence="3 4" key="1">
    <citation type="submission" date="2022-04" db="EMBL/GenBank/DDBJ databases">
        <title>Spirosoma sp. strain RP8 genome sequencing and assembly.</title>
        <authorList>
            <person name="Jung Y."/>
        </authorList>
    </citation>
    <scope>NUCLEOTIDE SEQUENCE [LARGE SCALE GENOMIC DNA]</scope>
    <source>
        <strain evidence="3 4">RP8</strain>
    </source>
</reference>
<name>A0ABT0HR90_9BACT</name>
<proteinExistence type="inferred from homology"/>
<dbReference type="InterPro" id="IPR036388">
    <property type="entry name" value="WH-like_DNA-bd_sf"/>
</dbReference>
<dbReference type="SUPFAM" id="SSF46785">
    <property type="entry name" value="Winged helix' DNA-binding domain"/>
    <property type="match status" value="2"/>
</dbReference>
<dbReference type="Proteomes" id="UP001202180">
    <property type="component" value="Unassembled WGS sequence"/>
</dbReference>
<dbReference type="RefSeq" id="WP_248479261.1">
    <property type="nucleotide sequence ID" value="NZ_JALPRF010000004.1"/>
</dbReference>
<evidence type="ECO:0000259" key="2">
    <source>
        <dbReference type="Pfam" id="PF01051"/>
    </source>
</evidence>
<dbReference type="Pfam" id="PF01051">
    <property type="entry name" value="Rep3_N"/>
    <property type="match status" value="1"/>
</dbReference>
<comment type="caution">
    <text evidence="3">The sequence shown here is derived from an EMBL/GenBank/DDBJ whole genome shotgun (WGS) entry which is preliminary data.</text>
</comment>
<evidence type="ECO:0000313" key="3">
    <source>
        <dbReference type="EMBL" id="MCK8494691.1"/>
    </source>
</evidence>
<dbReference type="InterPro" id="IPR000525">
    <property type="entry name" value="Initiator_Rep_WH1"/>
</dbReference>
<evidence type="ECO:0000313" key="4">
    <source>
        <dbReference type="Proteomes" id="UP001202180"/>
    </source>
</evidence>
<dbReference type="Pfam" id="PF21205">
    <property type="entry name" value="Rep3_C"/>
    <property type="match status" value="1"/>
</dbReference>
<gene>
    <name evidence="3" type="ORF">M0L20_22675</name>
</gene>
<protein>
    <submittedName>
        <fullName evidence="3">Replication initiation protein</fullName>
    </submittedName>
</protein>